<sequence length="427" mass="45613">MKSLCAKLSWFCLLAVLGLFGCDVLLNTDGDPSVASEDCNDSDGSVYPGALEVCDGIDNDCDGLVDDEDVGNVSSDLTYYFDGDGDQYGDFDDAIQVCTVAPEGYVIDGGDCDDSNALINPAASELCDGVDNNCNEMIDEDIDFVAWYIDADGDGYGVYSSDPRVECISIETGYSSVTGDCDDSDPEINPGMDEVCDEIDNDCDGVVDVDAVDTSIWYVDADGDSYGDQAVSVTACFQPVGYVADSTDCDDQDKSVYPGAGEYCDTIDNNCDGEIDEDTTFVVPFYQDFDKDGYGNGEIVAWSCGRAVDGYVGQSGDCDDQDRLVHPGAMELCDGVDNDCDGVVDEPDEAQRWYKDADGDGFGGHSASVQSCIQPEGYTLFSTDCDDQDASVYPDAVEYCDGVDHDCDGTTDVGAIDAAIWYRDGDQ</sequence>
<accession>A0A2M7XGP7</accession>
<dbReference type="PROSITE" id="PS51257">
    <property type="entry name" value="PROKAR_LIPOPROTEIN"/>
    <property type="match status" value="1"/>
</dbReference>
<protein>
    <recommendedName>
        <fullName evidence="4">Regulator of chromosome condensation</fullName>
    </recommendedName>
</protein>
<proteinExistence type="predicted"/>
<evidence type="ECO:0000256" key="1">
    <source>
        <dbReference type="SAM" id="SignalP"/>
    </source>
</evidence>
<gene>
    <name evidence="2" type="ORF">CO172_03130</name>
</gene>
<feature type="signal peptide" evidence="1">
    <location>
        <begin position="1"/>
        <end position="21"/>
    </location>
</feature>
<dbReference type="EMBL" id="PFWS01000049">
    <property type="protein sequence ID" value="PJA47044.1"/>
    <property type="molecule type" value="Genomic_DNA"/>
</dbReference>
<organism evidence="2 3">
    <name type="scientific">Candidatus Uhrbacteria bacterium CG_4_9_14_3_um_filter_36_7</name>
    <dbReference type="NCBI Taxonomy" id="1975033"/>
    <lineage>
        <taxon>Bacteria</taxon>
        <taxon>Candidatus Uhriibacteriota</taxon>
    </lineage>
</organism>
<reference evidence="3" key="1">
    <citation type="submission" date="2017-09" db="EMBL/GenBank/DDBJ databases">
        <title>Depth-based differentiation of microbial function through sediment-hosted aquifers and enrichment of novel symbionts in the deep terrestrial subsurface.</title>
        <authorList>
            <person name="Probst A.J."/>
            <person name="Ladd B."/>
            <person name="Jarett J.K."/>
            <person name="Geller-Mcgrath D.E."/>
            <person name="Sieber C.M.K."/>
            <person name="Emerson J.B."/>
            <person name="Anantharaman K."/>
            <person name="Thomas B.C."/>
            <person name="Malmstrom R."/>
            <person name="Stieglmeier M."/>
            <person name="Klingl A."/>
            <person name="Woyke T."/>
            <person name="Ryan C.M."/>
            <person name="Banfield J.F."/>
        </authorList>
    </citation>
    <scope>NUCLEOTIDE SEQUENCE [LARGE SCALE GENOMIC DNA]</scope>
</reference>
<dbReference type="AlphaFoldDB" id="A0A2M7XGP7"/>
<evidence type="ECO:0008006" key="4">
    <source>
        <dbReference type="Google" id="ProtNLM"/>
    </source>
</evidence>
<feature type="non-terminal residue" evidence="2">
    <location>
        <position position="427"/>
    </location>
</feature>
<comment type="caution">
    <text evidence="2">The sequence shown here is derived from an EMBL/GenBank/DDBJ whole genome shotgun (WGS) entry which is preliminary data.</text>
</comment>
<dbReference type="InterPro" id="IPR021655">
    <property type="entry name" value="Put_metal-bd"/>
</dbReference>
<dbReference type="Pfam" id="PF11617">
    <property type="entry name" value="Cu-binding_MopE"/>
    <property type="match status" value="6"/>
</dbReference>
<evidence type="ECO:0000313" key="3">
    <source>
        <dbReference type="Proteomes" id="UP000229749"/>
    </source>
</evidence>
<evidence type="ECO:0000313" key="2">
    <source>
        <dbReference type="EMBL" id="PJA47044.1"/>
    </source>
</evidence>
<name>A0A2M7XGP7_9BACT</name>
<keyword evidence="1" id="KW-0732">Signal</keyword>
<dbReference type="Proteomes" id="UP000229749">
    <property type="component" value="Unassembled WGS sequence"/>
</dbReference>
<feature type="chain" id="PRO_5014818457" description="Regulator of chromosome condensation" evidence="1">
    <location>
        <begin position="22"/>
        <end position="427"/>
    </location>
</feature>